<protein>
    <submittedName>
        <fullName evidence="1">Uncharacterized protein</fullName>
    </submittedName>
</protein>
<reference evidence="1" key="1">
    <citation type="journal article" date="2014" name="Int. J. Syst. Evol. Microbiol.">
        <title>Complete genome sequence of Corynebacterium casei LMG S-19264T (=DSM 44701T), isolated from a smear-ripened cheese.</title>
        <authorList>
            <consortium name="US DOE Joint Genome Institute (JGI-PGF)"/>
            <person name="Walter F."/>
            <person name="Albersmeier A."/>
            <person name="Kalinowski J."/>
            <person name="Ruckert C."/>
        </authorList>
    </citation>
    <scope>NUCLEOTIDE SEQUENCE</scope>
    <source>
        <strain evidence="1">JCM 31311</strain>
    </source>
</reference>
<evidence type="ECO:0000313" key="1">
    <source>
        <dbReference type="EMBL" id="GGR13180.1"/>
    </source>
</evidence>
<comment type="caution">
    <text evidence="1">The sequence shown here is derived from an EMBL/GenBank/DDBJ whole genome shotgun (WGS) entry which is preliminary data.</text>
</comment>
<evidence type="ECO:0000313" key="2">
    <source>
        <dbReference type="Proteomes" id="UP000603865"/>
    </source>
</evidence>
<gene>
    <name evidence="1" type="ORF">GCM10008957_27670</name>
</gene>
<dbReference type="EMBL" id="BMQL01000015">
    <property type="protein sequence ID" value="GGR13180.1"/>
    <property type="molecule type" value="Genomic_DNA"/>
</dbReference>
<organism evidence="1 2">
    <name type="scientific">Deinococcus ruber</name>
    <dbReference type="NCBI Taxonomy" id="1848197"/>
    <lineage>
        <taxon>Bacteria</taxon>
        <taxon>Thermotogati</taxon>
        <taxon>Deinococcota</taxon>
        <taxon>Deinococci</taxon>
        <taxon>Deinococcales</taxon>
        <taxon>Deinococcaceae</taxon>
        <taxon>Deinococcus</taxon>
    </lineage>
</organism>
<proteinExistence type="predicted"/>
<accession>A0A918CBR1</accession>
<reference evidence="1" key="2">
    <citation type="submission" date="2020-09" db="EMBL/GenBank/DDBJ databases">
        <authorList>
            <person name="Sun Q."/>
            <person name="Ohkuma M."/>
        </authorList>
    </citation>
    <scope>NUCLEOTIDE SEQUENCE</scope>
    <source>
        <strain evidence="1">JCM 31311</strain>
    </source>
</reference>
<sequence>MPLVPTDLLPMVQRVYPTAARVILHARRTPHPVTHLLEDYDDCAAFDPQGRLLFPLRPEEVDRLRDTLRHSCGGGLLVLDLSA</sequence>
<dbReference type="Proteomes" id="UP000603865">
    <property type="component" value="Unassembled WGS sequence"/>
</dbReference>
<keyword evidence="2" id="KW-1185">Reference proteome</keyword>
<dbReference type="RefSeq" id="WP_189091105.1">
    <property type="nucleotide sequence ID" value="NZ_BMQL01000015.1"/>
</dbReference>
<name>A0A918CBR1_9DEIO</name>
<dbReference type="AlphaFoldDB" id="A0A918CBR1"/>